<dbReference type="PROSITE" id="PS50853">
    <property type="entry name" value="FN3"/>
    <property type="match status" value="1"/>
</dbReference>
<dbReference type="SUPFAM" id="SSF49265">
    <property type="entry name" value="Fibronectin type III"/>
    <property type="match status" value="3"/>
</dbReference>
<keyword evidence="1" id="KW-0677">Repeat</keyword>
<dbReference type="InterPro" id="IPR040817">
    <property type="entry name" value="LIFR_D2"/>
</dbReference>
<protein>
    <recommendedName>
        <fullName evidence="4">Fibronectin type-III domain-containing protein</fullName>
    </recommendedName>
</protein>
<dbReference type="InterPro" id="IPR013783">
    <property type="entry name" value="Ig-like_fold"/>
</dbReference>
<name>A0AAV6H301_9TELE</name>
<evidence type="ECO:0000313" key="5">
    <source>
        <dbReference type="EMBL" id="KAG5281004.1"/>
    </source>
</evidence>
<keyword evidence="2" id="KW-0472">Membrane</keyword>
<dbReference type="AlphaFoldDB" id="A0AAV6H301"/>
<evidence type="ECO:0000259" key="4">
    <source>
        <dbReference type="PROSITE" id="PS50853"/>
    </source>
</evidence>
<dbReference type="InterPro" id="IPR003961">
    <property type="entry name" value="FN3_dom"/>
</dbReference>
<dbReference type="InterPro" id="IPR048497">
    <property type="entry name" value="LIF-R-like_Ig-like"/>
</dbReference>
<feature type="transmembrane region" description="Helical" evidence="2">
    <location>
        <begin position="716"/>
        <end position="738"/>
    </location>
</feature>
<dbReference type="Pfam" id="PF17971">
    <property type="entry name" value="LIFR_D2"/>
    <property type="match status" value="1"/>
</dbReference>
<dbReference type="Pfam" id="PF21177">
    <property type="entry name" value="LIF-R_Ig-like"/>
    <property type="match status" value="1"/>
</dbReference>
<sequence length="886" mass="100234">MDQALWCTCLILAMICNGWCKGFDFMDFTPIKFKLYPQDHQHIVVNWTVDSALENVTYEIQVARTENFNLIESVNISTKSQNSEEPFQTWTWTSKLPLQCTDHSVRMRLIYNYNSTFVDSWSQWKTHTDEGAHDVWDEPQIFPSEEVFQERSEVYFCCVAPRDAQVTSITFNRTRYPLISISSQVKAIAVDNLNITSELGVSLVCLDSKGDEGITSNFVTFPPQKPRNVSCETEDLKVWSCRWDPGRPPNLHKRHVHHYALLVENSGHDLIRCDMSSCSFLAVSHLSEYYVTVVVTSSLGQEMESIKFHALDRVFPVAKSLSVIPDVHQANVSWTIEGNFTKIPMICQVQIIPEGNVLTIEQTGGLALHFSCQLENLKPSTQYSVKVQCAVSGRRWRKWAGPLFFNTHPLVLLDIWRSIQALPSGRRVILTWRTYTSDMQLDVKSYEIRLQQENSLGTLWTNTTSVNPQVNQTEFFIDEQGCNISVYANITAGISVASHIFIPPAKHSENAVIPKRVVGSVRTGFMLSWTEDPSAVCGYTVEWCHNGSGVLPCTPSNLRWQTVRRSNTSLSLKAGAFMGGCRYTFNVLRCREDGHHLIETHIGYLQEQTPTQFVQIQNYPVVTSSSATIEWSFPEDDPRHPGFISGYLVTFQNGHWSDQNHNSYNLSIDNPHRKSITVNSLWESREYSFCVQPCTSAGPGPSTCRTFRTSPDYTHFWVKILIPVIFLFGCCILLWPYWKRLRSTVVEIFTHPTKVNVNVLQLDSSLYETSERIRALTVEDCLCCDLEIIEVKPGVAECKCLVYPNEASCSFAPLTACCCTELTDDVWGDPVSERGVSVCNFTYSPTFTEVSFCRSSFSSDGLTEGQPVQPHDTCTTDYVVSAGMPA</sequence>
<dbReference type="PANTHER" id="PTHR46708:SF10">
    <property type="entry name" value="RECEPTOR-TYPE TYROSINE-PROTEIN PHOSPHATASE ETA-LIKE"/>
    <property type="match status" value="1"/>
</dbReference>
<feature type="chain" id="PRO_5043876714" description="Fibronectin type-III domain-containing protein" evidence="3">
    <location>
        <begin position="23"/>
        <end position="886"/>
    </location>
</feature>
<evidence type="ECO:0000313" key="6">
    <source>
        <dbReference type="Proteomes" id="UP000823561"/>
    </source>
</evidence>
<dbReference type="Proteomes" id="UP000823561">
    <property type="component" value="Chromosome 5"/>
</dbReference>
<dbReference type="SMART" id="SM00060">
    <property type="entry name" value="FN3"/>
    <property type="match status" value="2"/>
</dbReference>
<dbReference type="Pfam" id="PF25552">
    <property type="entry name" value="LIFR_D4"/>
    <property type="match status" value="1"/>
</dbReference>
<organism evidence="5 6">
    <name type="scientific">Alosa alosa</name>
    <name type="common">allis shad</name>
    <dbReference type="NCBI Taxonomy" id="278164"/>
    <lineage>
        <taxon>Eukaryota</taxon>
        <taxon>Metazoa</taxon>
        <taxon>Chordata</taxon>
        <taxon>Craniata</taxon>
        <taxon>Vertebrata</taxon>
        <taxon>Euteleostomi</taxon>
        <taxon>Actinopterygii</taxon>
        <taxon>Neopterygii</taxon>
        <taxon>Teleostei</taxon>
        <taxon>Clupei</taxon>
        <taxon>Clupeiformes</taxon>
        <taxon>Clupeoidei</taxon>
        <taxon>Clupeidae</taxon>
        <taxon>Alosa</taxon>
    </lineage>
</organism>
<keyword evidence="2" id="KW-0812">Transmembrane</keyword>
<dbReference type="EMBL" id="JADWDJ010000005">
    <property type="protein sequence ID" value="KAG5281004.1"/>
    <property type="molecule type" value="Genomic_DNA"/>
</dbReference>
<feature type="domain" description="Fibronectin type-III" evidence="4">
    <location>
        <begin position="610"/>
        <end position="712"/>
    </location>
</feature>
<dbReference type="InterPro" id="IPR050991">
    <property type="entry name" value="ECM_Regulatory_Proteins"/>
</dbReference>
<gene>
    <name evidence="5" type="ORF">AALO_G00066400</name>
</gene>
<proteinExistence type="predicted"/>
<keyword evidence="2" id="KW-1133">Transmembrane helix</keyword>
<reference evidence="5" key="1">
    <citation type="submission" date="2020-10" db="EMBL/GenBank/DDBJ databases">
        <title>Chromosome-scale genome assembly of the Allis shad, Alosa alosa.</title>
        <authorList>
            <person name="Margot Z."/>
            <person name="Christophe K."/>
            <person name="Cabau C."/>
            <person name="Louis A."/>
            <person name="Berthelot C."/>
            <person name="Parey E."/>
            <person name="Roest Crollius H."/>
            <person name="Montfort J."/>
            <person name="Robinson-Rechavi M."/>
            <person name="Bucao C."/>
            <person name="Bouchez O."/>
            <person name="Gislard M."/>
            <person name="Lluch J."/>
            <person name="Milhes M."/>
            <person name="Lampietro C."/>
            <person name="Lopez Roques C."/>
            <person name="Donnadieu C."/>
            <person name="Braasch I."/>
            <person name="Desvignes T."/>
            <person name="Postlethwait J."/>
            <person name="Bobe J."/>
            <person name="Guiguen Y."/>
        </authorList>
    </citation>
    <scope>NUCLEOTIDE SEQUENCE</scope>
    <source>
        <strain evidence="5">M-15738</strain>
        <tissue evidence="5">Blood</tissue>
    </source>
</reference>
<keyword evidence="3" id="KW-0732">Signal</keyword>
<dbReference type="InterPro" id="IPR036116">
    <property type="entry name" value="FN3_sf"/>
</dbReference>
<feature type="signal peptide" evidence="3">
    <location>
        <begin position="1"/>
        <end position="22"/>
    </location>
</feature>
<dbReference type="Gene3D" id="2.60.40.10">
    <property type="entry name" value="Immunoglobulins"/>
    <property type="match status" value="6"/>
</dbReference>
<dbReference type="PANTHER" id="PTHR46708">
    <property type="entry name" value="TENASCIN"/>
    <property type="match status" value="1"/>
</dbReference>
<dbReference type="CDD" id="cd00063">
    <property type="entry name" value="FN3"/>
    <property type="match status" value="1"/>
</dbReference>
<keyword evidence="6" id="KW-1185">Reference proteome</keyword>
<accession>A0AAV6H301</accession>
<comment type="caution">
    <text evidence="5">The sequence shown here is derived from an EMBL/GenBank/DDBJ whole genome shotgun (WGS) entry which is preliminary data.</text>
</comment>
<evidence type="ECO:0000256" key="3">
    <source>
        <dbReference type="SAM" id="SignalP"/>
    </source>
</evidence>
<evidence type="ECO:0000256" key="1">
    <source>
        <dbReference type="ARBA" id="ARBA00022737"/>
    </source>
</evidence>
<dbReference type="Pfam" id="PF00041">
    <property type="entry name" value="fn3"/>
    <property type="match status" value="1"/>
</dbReference>
<evidence type="ECO:0000256" key="2">
    <source>
        <dbReference type="SAM" id="Phobius"/>
    </source>
</evidence>